<evidence type="ECO:0000313" key="2">
    <source>
        <dbReference type="Proteomes" id="UP000069697"/>
    </source>
</evidence>
<reference evidence="2" key="2">
    <citation type="submission" date="2016-01" db="EMBL/GenBank/DDBJ databases">
        <title>Draft Genome Sequence of Paenibacillus amylolyticus Heshi-A3 that Was Isolated from Fermented Rice Bran with Aging Salted Mackerel, Which Was Named Heshiko as Traditional Fermented Seafood in Japan.</title>
        <authorList>
            <person name="Akuzawa S."/>
            <person name="Nakagawa J."/>
            <person name="Kanekatsu T."/>
            <person name="Kubota E."/>
            <person name="Ohtake R."/>
            <person name="Suzuki T."/>
            <person name="Kanesaki Y."/>
        </authorList>
    </citation>
    <scope>NUCLEOTIDE SEQUENCE [LARGE SCALE GENOMIC DNA]</scope>
    <source>
        <strain evidence="2">Heshi-A3</strain>
    </source>
</reference>
<organism evidence="1 2">
    <name type="scientific">Paenibacillus amylolyticus</name>
    <dbReference type="NCBI Taxonomy" id="1451"/>
    <lineage>
        <taxon>Bacteria</taxon>
        <taxon>Bacillati</taxon>
        <taxon>Bacillota</taxon>
        <taxon>Bacilli</taxon>
        <taxon>Bacillales</taxon>
        <taxon>Paenibacillaceae</taxon>
        <taxon>Paenibacillus</taxon>
    </lineage>
</organism>
<evidence type="ECO:0000313" key="1">
    <source>
        <dbReference type="EMBL" id="GAS84042.1"/>
    </source>
</evidence>
<dbReference type="GO" id="GO:0004812">
    <property type="term" value="F:aminoacyl-tRNA ligase activity"/>
    <property type="evidence" value="ECO:0007669"/>
    <property type="project" value="UniProtKB-KW"/>
</dbReference>
<sequence length="47" mass="5683">MSIKQVWLEIFKERYIEEMVVVVCVDDSRLLFVNNISQPTRKDSYFI</sequence>
<proteinExistence type="predicted"/>
<comment type="caution">
    <text evidence="1">The sequence shown here is derived from an EMBL/GenBank/DDBJ whole genome shotgun (WGS) entry which is preliminary data.</text>
</comment>
<dbReference type="AlphaFoldDB" id="A0A100VQ89"/>
<gene>
    <name evidence="1" type="ORF">PAHA3_4144</name>
</gene>
<keyword evidence="1" id="KW-0436">Ligase</keyword>
<protein>
    <submittedName>
        <fullName evidence="1">Alanyl-tRNA synthetase</fullName>
    </submittedName>
</protein>
<keyword evidence="1" id="KW-0030">Aminoacyl-tRNA synthetase</keyword>
<name>A0A100VQ89_PAEAM</name>
<reference evidence="1 2" key="1">
    <citation type="journal article" date="2016" name="Genome Announc.">
        <title>Draft Genome Sequence of Paenibacillus amylolyticus Heshi-A3, Isolated from Fermented Rice Bran in a Japanese Fermented Seafood Dish.</title>
        <authorList>
            <person name="Akuzawa S."/>
            <person name="Nagaoka J."/>
            <person name="Kanekatsu M."/>
            <person name="Kubota E."/>
            <person name="Ohtake R."/>
            <person name="Suzuki T."/>
            <person name="Kanesaki Y."/>
        </authorList>
    </citation>
    <scope>NUCLEOTIDE SEQUENCE [LARGE SCALE GENOMIC DNA]</scope>
    <source>
        <strain evidence="1 2">Heshi-A3</strain>
    </source>
</reference>
<dbReference type="EMBL" id="BCNV01000005">
    <property type="protein sequence ID" value="GAS84042.1"/>
    <property type="molecule type" value="Genomic_DNA"/>
</dbReference>
<dbReference type="Proteomes" id="UP000069697">
    <property type="component" value="Unassembled WGS sequence"/>
</dbReference>
<accession>A0A100VQ89</accession>